<feature type="region of interest" description="Disordered" evidence="1">
    <location>
        <begin position="534"/>
        <end position="562"/>
    </location>
</feature>
<accession>A0A2S8GK61</accession>
<dbReference type="GO" id="GO:0004553">
    <property type="term" value="F:hydrolase activity, hydrolyzing O-glycosyl compounds"/>
    <property type="evidence" value="ECO:0007669"/>
    <property type="project" value="InterPro"/>
</dbReference>
<dbReference type="RefSeq" id="WP_105336875.1">
    <property type="nucleotide sequence ID" value="NZ_PUHZ01000018.1"/>
</dbReference>
<dbReference type="InterPro" id="IPR036439">
    <property type="entry name" value="Dockerin_dom_sf"/>
</dbReference>
<evidence type="ECO:0008006" key="4">
    <source>
        <dbReference type="Google" id="ProtNLM"/>
    </source>
</evidence>
<dbReference type="Gene3D" id="1.10.1330.10">
    <property type="entry name" value="Dockerin domain"/>
    <property type="match status" value="1"/>
</dbReference>
<sequence length="608" mass="64445">MANQLRRLFPRFETLEAREVLTAYMGVELRATDLAGNVITSVAAGQAFNLQVLVDDMRPITDPPANDVEGDGDEYYSGAYGVFSAFVDVLYEGSAFDYDSVTGVRSGSGSPSLASASYDAASSSDGDLERVGTFQTATALGNGNQRLWVTIPMIAESQLGEFTISAQHPVTNETFPNTPEGNTARRQFINQNASALLYGGAALNPDEVDYSKATITLNIIEPGDPVELDLRIVKTPTAVNGSGEVSMLPDNVQWLDEWDNFYVEIYAQAPEGATLTSVTVTIAFTNSFHNAVTFYDVTNDSSLKFTASNKVYNNNTNYVTVTYSTPFTGLGDNGASALLGRIYFGPDLKAGSGVANDATGDYPDPVDSTFTVSSGGATVQYSSSSEPTGVTIGSSATTDLWAVPYDLDDDGAITLLDLTNVIRKIGSTVTPSNDLYRLDFTQDGTVDLIDMTMLIKNIGISASNASVSPRRYYSGFPFYPVGSMNLMEGESVDFSSSSFVLEGESITVEDSMVSSSATTPAPATTYFPMAVVSPTTSSTSESKSSTTEQDASGDETPITDFAASGDDAESMMIADAAASSLANDSTADSDAVDEVFADLESDDLHLTM</sequence>
<dbReference type="PROSITE" id="PS00018">
    <property type="entry name" value="EF_HAND_1"/>
    <property type="match status" value="1"/>
</dbReference>
<feature type="compositionally biased region" description="Low complexity" evidence="1">
    <location>
        <begin position="534"/>
        <end position="547"/>
    </location>
</feature>
<protein>
    <recommendedName>
        <fullName evidence="4">Dockerin domain-containing protein</fullName>
    </recommendedName>
</protein>
<dbReference type="GO" id="GO:0000272">
    <property type="term" value="P:polysaccharide catabolic process"/>
    <property type="evidence" value="ECO:0007669"/>
    <property type="project" value="InterPro"/>
</dbReference>
<dbReference type="InterPro" id="IPR018247">
    <property type="entry name" value="EF_Hand_1_Ca_BS"/>
</dbReference>
<name>A0A2S8GK61_9BACT</name>
<dbReference type="InterPro" id="IPR002105">
    <property type="entry name" value="Dockerin_1_rpt"/>
</dbReference>
<dbReference type="AlphaFoldDB" id="A0A2S8GK61"/>
<dbReference type="EMBL" id="PUHZ01000018">
    <property type="protein sequence ID" value="PQO44701.1"/>
    <property type="molecule type" value="Genomic_DNA"/>
</dbReference>
<dbReference type="SUPFAM" id="SSF63446">
    <property type="entry name" value="Type I dockerin domain"/>
    <property type="match status" value="1"/>
</dbReference>
<evidence type="ECO:0000256" key="1">
    <source>
        <dbReference type="SAM" id="MobiDB-lite"/>
    </source>
</evidence>
<dbReference type="Proteomes" id="UP000237819">
    <property type="component" value="Unassembled WGS sequence"/>
</dbReference>
<comment type="caution">
    <text evidence="2">The sequence shown here is derived from an EMBL/GenBank/DDBJ whole genome shotgun (WGS) entry which is preliminary data.</text>
</comment>
<dbReference type="OrthoDB" id="233485at2"/>
<proteinExistence type="predicted"/>
<reference evidence="2 3" key="1">
    <citation type="submission" date="2018-02" db="EMBL/GenBank/DDBJ databases">
        <title>Comparative genomes isolates from brazilian mangrove.</title>
        <authorList>
            <person name="Araujo J.E."/>
            <person name="Taketani R.G."/>
            <person name="Silva M.C.P."/>
            <person name="Loureco M.V."/>
            <person name="Andreote F.D."/>
        </authorList>
    </citation>
    <scope>NUCLEOTIDE SEQUENCE [LARGE SCALE GENOMIC DNA]</scope>
    <source>
        <strain evidence="2 3">Nap-Phe MGV</strain>
    </source>
</reference>
<dbReference type="Pfam" id="PF00404">
    <property type="entry name" value="Dockerin_1"/>
    <property type="match status" value="1"/>
</dbReference>
<evidence type="ECO:0000313" key="3">
    <source>
        <dbReference type="Proteomes" id="UP000237819"/>
    </source>
</evidence>
<evidence type="ECO:0000313" key="2">
    <source>
        <dbReference type="EMBL" id="PQO44701.1"/>
    </source>
</evidence>
<organism evidence="2 3">
    <name type="scientific">Blastopirellula marina</name>
    <dbReference type="NCBI Taxonomy" id="124"/>
    <lineage>
        <taxon>Bacteria</taxon>
        <taxon>Pseudomonadati</taxon>
        <taxon>Planctomycetota</taxon>
        <taxon>Planctomycetia</taxon>
        <taxon>Pirellulales</taxon>
        <taxon>Pirellulaceae</taxon>
        <taxon>Blastopirellula</taxon>
    </lineage>
</organism>
<gene>
    <name evidence="2" type="ORF">C5Y93_18225</name>
</gene>